<dbReference type="GO" id="GO:0004497">
    <property type="term" value="F:monooxygenase activity"/>
    <property type="evidence" value="ECO:0007669"/>
    <property type="project" value="UniProtKB-KW"/>
</dbReference>
<dbReference type="Proteomes" id="UP001172681">
    <property type="component" value="Unassembled WGS sequence"/>
</dbReference>
<evidence type="ECO:0000313" key="10">
    <source>
        <dbReference type="Proteomes" id="UP001172681"/>
    </source>
</evidence>
<dbReference type="CDD" id="cd12148">
    <property type="entry name" value="fungal_TF_MHR"/>
    <property type="match status" value="1"/>
</dbReference>
<keyword evidence="7" id="KW-0503">Monooxygenase</keyword>
<keyword evidence="6" id="KW-0560">Oxidoreductase</keyword>
<evidence type="ECO:0000313" key="9">
    <source>
        <dbReference type="EMBL" id="KAJ9628321.1"/>
    </source>
</evidence>
<evidence type="ECO:0000256" key="1">
    <source>
        <dbReference type="ARBA" id="ARBA00001974"/>
    </source>
</evidence>
<sequence>MGLRSREGQDIKEIWQDRIRTYLGMTFSGFPNTFMVYSPQAPSALSNGITMIEMQADWVTSAIEKLEREGVSSFEPTKTAEDDWDAVIEDLNGPTLFPFTDSWWNKANLPGKKGFSLEKKPVKRSIARRSRWRGYDDASGPRQLEFISEHLVESSLDYGETRAPPAPRSSSQAANRTQQRPSSNNDESTASNSRLPDIGMPGHESDMMNARADPSAEDIYMYNENTSVPEPDNLNELGAEEFYSDNEIPIVAAPLDLDDPTSFNTILLPSSPNSPINEQEFHLDPNYVENQSQVGIPSDMMFDSESTIDELADGLDGSETVTSPELSHRPFAAASMDIRASLYHFLQTIPPRPLYTGQFEWLEPIFERYNNEFCLIPLTSDMPANPFRSPMNALQKSGYLLHAVLALACHHTDHSSLSSSGRHQLSEAVINHSQIALQLFRQALNNDNIIQIAASLLDTIITLFSLDEAYSLLGSWTTHLTGAYNVVQLSGGVEAWTRNPRTAVQVALLTWWDAVISLVNRTPCIFPYEYFESVLACADDRFFTYFGLCGCPRSLVVPLVQLAHLAEEKQKSASMRWVSFDDSLVLEIEQSLETWSHKPSDTAFDDEEKVHQDVDRLHCSEAWRNGLLLYIYRVFRWTPGDRPPGWVIYRARTVLDHACSCRDDQFVARQALLPLFFAGCEMFDPSARNTIRELCSAWHDRTGYYMFGGMIPLLEEVWTAQATHGPEQVWWGQIVDVKGRKDSQNLLQIRICFG</sequence>
<evidence type="ECO:0000256" key="4">
    <source>
        <dbReference type="ARBA" id="ARBA00022827"/>
    </source>
</evidence>
<dbReference type="PANTHER" id="PTHR43098:SF3">
    <property type="entry name" value="L-ORNITHINE N(5)-MONOOXYGENASE-RELATED"/>
    <property type="match status" value="1"/>
</dbReference>
<gene>
    <name evidence="9" type="ORF">H2204_009296</name>
</gene>
<dbReference type="Pfam" id="PF11951">
    <property type="entry name" value="Fungal_trans_2"/>
    <property type="match status" value="1"/>
</dbReference>
<reference evidence="9" key="1">
    <citation type="submission" date="2022-10" db="EMBL/GenBank/DDBJ databases">
        <title>Culturing micro-colonial fungi from biological soil crusts in the Mojave desert and describing Neophaeococcomyces mojavensis, and introducing the new genera and species Taxawa tesnikishii.</title>
        <authorList>
            <person name="Kurbessoian T."/>
            <person name="Stajich J.E."/>
        </authorList>
    </citation>
    <scope>NUCLEOTIDE SEQUENCE</scope>
    <source>
        <strain evidence="9">TK_35</strain>
    </source>
</reference>
<comment type="similarity">
    <text evidence="2">Belongs to the FAD-binding monooxygenase family.</text>
</comment>
<evidence type="ECO:0000256" key="5">
    <source>
        <dbReference type="ARBA" id="ARBA00022857"/>
    </source>
</evidence>
<comment type="caution">
    <text evidence="9">The sequence shown here is derived from an EMBL/GenBank/DDBJ whole genome shotgun (WGS) entry which is preliminary data.</text>
</comment>
<dbReference type="InterPro" id="IPR021858">
    <property type="entry name" value="Fun_TF"/>
</dbReference>
<keyword evidence="4" id="KW-0274">FAD</keyword>
<evidence type="ECO:0000256" key="3">
    <source>
        <dbReference type="ARBA" id="ARBA00022630"/>
    </source>
</evidence>
<dbReference type="PANTHER" id="PTHR43098">
    <property type="entry name" value="L-ORNITHINE N(5)-MONOOXYGENASE-RELATED"/>
    <property type="match status" value="1"/>
</dbReference>
<feature type="region of interest" description="Disordered" evidence="8">
    <location>
        <begin position="157"/>
        <end position="209"/>
    </location>
</feature>
<evidence type="ECO:0000256" key="2">
    <source>
        <dbReference type="ARBA" id="ARBA00010139"/>
    </source>
</evidence>
<organism evidence="9 10">
    <name type="scientific">Knufia peltigerae</name>
    <dbReference type="NCBI Taxonomy" id="1002370"/>
    <lineage>
        <taxon>Eukaryota</taxon>
        <taxon>Fungi</taxon>
        <taxon>Dikarya</taxon>
        <taxon>Ascomycota</taxon>
        <taxon>Pezizomycotina</taxon>
        <taxon>Eurotiomycetes</taxon>
        <taxon>Chaetothyriomycetidae</taxon>
        <taxon>Chaetothyriales</taxon>
        <taxon>Trichomeriaceae</taxon>
        <taxon>Knufia</taxon>
    </lineage>
</organism>
<evidence type="ECO:0000256" key="8">
    <source>
        <dbReference type="SAM" id="MobiDB-lite"/>
    </source>
</evidence>
<proteinExistence type="inferred from homology"/>
<dbReference type="AlphaFoldDB" id="A0AA38XYA3"/>
<keyword evidence="5" id="KW-0521">NADP</keyword>
<evidence type="ECO:0000256" key="7">
    <source>
        <dbReference type="ARBA" id="ARBA00023033"/>
    </source>
</evidence>
<dbReference type="InterPro" id="IPR050775">
    <property type="entry name" value="FAD-binding_Monooxygenases"/>
</dbReference>
<dbReference type="InterPro" id="IPR036188">
    <property type="entry name" value="FAD/NAD-bd_sf"/>
</dbReference>
<dbReference type="Gene3D" id="3.50.50.60">
    <property type="entry name" value="FAD/NAD(P)-binding domain"/>
    <property type="match status" value="1"/>
</dbReference>
<accession>A0AA38XYA3</accession>
<dbReference type="EMBL" id="JAPDRN010000072">
    <property type="protein sequence ID" value="KAJ9628321.1"/>
    <property type="molecule type" value="Genomic_DNA"/>
</dbReference>
<keyword evidence="3" id="KW-0285">Flavoprotein</keyword>
<name>A0AA38XYA3_9EURO</name>
<evidence type="ECO:0000256" key="6">
    <source>
        <dbReference type="ARBA" id="ARBA00023002"/>
    </source>
</evidence>
<feature type="compositionally biased region" description="Polar residues" evidence="8">
    <location>
        <begin position="177"/>
        <end position="194"/>
    </location>
</feature>
<comment type="cofactor">
    <cofactor evidence="1">
        <name>FAD</name>
        <dbReference type="ChEBI" id="CHEBI:57692"/>
    </cofactor>
</comment>
<keyword evidence="10" id="KW-1185">Reference proteome</keyword>
<protein>
    <submittedName>
        <fullName evidence="9">Uncharacterized protein</fullName>
    </submittedName>
</protein>